<sequence>MGDPILIGIRFALYADLMLIAGLAAFALHALDADERRNPVLTERIWRAERWLCVAGLAVSTLGFAVLAASMFGVGILDLEAASVGELIVQTDMGVAWLARNAALMVALAATFSLRQRPTGAAIVAATAGAFALASLVWTGHAGASEGAGGSLHRISDIVHMIAAAIWVGAIAGFLLWLAPRPAAPESPRLEVAGRSLERFSRTGTICVLLIAATGLINTQMTIGIPGLSSAHASPYGRLLLAKLILFSIMLAIAAANRWRLVPALKQFQGTASTLGSARSLASEVAALRRSLLVEGGAALTILGLVAWLGTLPPGTGSNGN</sequence>
<dbReference type="Proteomes" id="UP001166571">
    <property type="component" value="Unassembled WGS sequence"/>
</dbReference>
<feature type="transmembrane region" description="Helical" evidence="6">
    <location>
        <begin position="158"/>
        <end position="179"/>
    </location>
</feature>
<feature type="transmembrane region" description="Helical" evidence="6">
    <location>
        <begin position="121"/>
        <end position="138"/>
    </location>
</feature>
<evidence type="ECO:0000256" key="2">
    <source>
        <dbReference type="ARBA" id="ARBA00022475"/>
    </source>
</evidence>
<feature type="transmembrane region" description="Helical" evidence="6">
    <location>
        <begin position="12"/>
        <end position="31"/>
    </location>
</feature>
<feature type="domain" description="Copper resistance protein D" evidence="7">
    <location>
        <begin position="195"/>
        <end position="309"/>
    </location>
</feature>
<accession>A0ABS7MAX1</accession>
<comment type="subcellular location">
    <subcellularLocation>
        <location evidence="1">Cell membrane</location>
        <topology evidence="1">Multi-pass membrane protein</topology>
    </subcellularLocation>
</comment>
<feature type="transmembrane region" description="Helical" evidence="6">
    <location>
        <begin position="97"/>
        <end position="114"/>
    </location>
</feature>
<keyword evidence="2" id="KW-1003">Cell membrane</keyword>
<dbReference type="InterPro" id="IPR008457">
    <property type="entry name" value="Cu-R_CopD_dom"/>
</dbReference>
<dbReference type="Pfam" id="PF05425">
    <property type="entry name" value="CopD"/>
    <property type="match status" value="1"/>
</dbReference>
<keyword evidence="4 6" id="KW-1133">Transmembrane helix</keyword>
<evidence type="ECO:0000313" key="9">
    <source>
        <dbReference type="Proteomes" id="UP001166571"/>
    </source>
</evidence>
<keyword evidence="9" id="KW-1185">Reference proteome</keyword>
<dbReference type="EMBL" id="JAILXK010000001">
    <property type="protein sequence ID" value="MBY4636155.1"/>
    <property type="molecule type" value="Genomic_DNA"/>
</dbReference>
<dbReference type="NCBIfam" id="NF033808">
    <property type="entry name" value="copper_CopD"/>
    <property type="match status" value="1"/>
</dbReference>
<evidence type="ECO:0000256" key="5">
    <source>
        <dbReference type="ARBA" id="ARBA00023136"/>
    </source>
</evidence>
<evidence type="ECO:0000256" key="1">
    <source>
        <dbReference type="ARBA" id="ARBA00004651"/>
    </source>
</evidence>
<feature type="transmembrane region" description="Helical" evidence="6">
    <location>
        <begin position="237"/>
        <end position="256"/>
    </location>
</feature>
<dbReference type="PANTHER" id="PTHR34820">
    <property type="entry name" value="INNER MEMBRANE PROTEIN YEBZ"/>
    <property type="match status" value="1"/>
</dbReference>
<dbReference type="InterPro" id="IPR032694">
    <property type="entry name" value="CopC/D"/>
</dbReference>
<evidence type="ECO:0000256" key="6">
    <source>
        <dbReference type="SAM" id="Phobius"/>
    </source>
</evidence>
<gene>
    <name evidence="8" type="primary">copD</name>
    <name evidence="8" type="ORF">K5P26_03255</name>
</gene>
<proteinExistence type="predicted"/>
<dbReference type="InterPro" id="IPR047689">
    <property type="entry name" value="CopD"/>
</dbReference>
<protein>
    <submittedName>
        <fullName evidence="8">Copper homeostasis membrane protein CopD</fullName>
    </submittedName>
</protein>
<feature type="transmembrane region" description="Helical" evidence="6">
    <location>
        <begin position="200"/>
        <end position="217"/>
    </location>
</feature>
<keyword evidence="5 6" id="KW-0472">Membrane</keyword>
<evidence type="ECO:0000313" key="8">
    <source>
        <dbReference type="EMBL" id="MBY4636155.1"/>
    </source>
</evidence>
<organism evidence="8 9">
    <name type="scientific">Sphingopyxis jiangsuensis</name>
    <dbReference type="NCBI Taxonomy" id="2871171"/>
    <lineage>
        <taxon>Bacteria</taxon>
        <taxon>Pseudomonadati</taxon>
        <taxon>Pseudomonadota</taxon>
        <taxon>Alphaproteobacteria</taxon>
        <taxon>Sphingomonadales</taxon>
        <taxon>Sphingomonadaceae</taxon>
        <taxon>Sphingopyxis</taxon>
    </lineage>
</organism>
<evidence type="ECO:0000259" key="7">
    <source>
        <dbReference type="Pfam" id="PF05425"/>
    </source>
</evidence>
<keyword evidence="3 6" id="KW-0812">Transmembrane</keyword>
<feature type="transmembrane region" description="Helical" evidence="6">
    <location>
        <begin position="51"/>
        <end position="77"/>
    </location>
</feature>
<reference evidence="8" key="1">
    <citation type="submission" date="2021-08" db="EMBL/GenBank/DDBJ databases">
        <title>Sphingopyxis panaciterrulae sp. nov., isolated from the surface water of the Yellow Sea.</title>
        <authorList>
            <person name="Gao Z."/>
            <person name="Zhang D."/>
            <person name="Zhang A."/>
        </authorList>
    </citation>
    <scope>NUCLEOTIDE SEQUENCE</scope>
    <source>
        <strain evidence="8">XHP0097</strain>
    </source>
</reference>
<dbReference type="PANTHER" id="PTHR34820:SF4">
    <property type="entry name" value="INNER MEMBRANE PROTEIN YEBZ"/>
    <property type="match status" value="1"/>
</dbReference>
<feature type="transmembrane region" description="Helical" evidence="6">
    <location>
        <begin position="292"/>
        <end position="311"/>
    </location>
</feature>
<name>A0ABS7MAX1_9SPHN</name>
<comment type="caution">
    <text evidence="8">The sequence shown here is derived from an EMBL/GenBank/DDBJ whole genome shotgun (WGS) entry which is preliminary data.</text>
</comment>
<evidence type="ECO:0000256" key="3">
    <source>
        <dbReference type="ARBA" id="ARBA00022692"/>
    </source>
</evidence>
<dbReference type="RefSeq" id="WP_222135734.1">
    <property type="nucleotide sequence ID" value="NZ_JAILXK010000001.1"/>
</dbReference>
<evidence type="ECO:0000256" key="4">
    <source>
        <dbReference type="ARBA" id="ARBA00022989"/>
    </source>
</evidence>